<dbReference type="InterPro" id="IPR036291">
    <property type="entry name" value="NAD(P)-bd_dom_sf"/>
</dbReference>
<accession>A0A2H0LR18</accession>
<feature type="domain" description="NAD-dependent epimerase/dehydratase" evidence="1">
    <location>
        <begin position="15"/>
        <end position="249"/>
    </location>
</feature>
<dbReference type="GO" id="GO:0050577">
    <property type="term" value="F:GDP-L-fucose synthase activity"/>
    <property type="evidence" value="ECO:0007669"/>
    <property type="project" value="TreeGrafter"/>
</dbReference>
<name>A0A2H0LR18_9BACT</name>
<gene>
    <name evidence="2" type="ORF">COV74_03075</name>
</gene>
<proteinExistence type="predicted"/>
<organism evidence="2 3">
    <name type="scientific">Candidatus Abzuiibacterium crystallinum</name>
    <dbReference type="NCBI Taxonomy" id="1974748"/>
    <lineage>
        <taxon>Bacteria</taxon>
        <taxon>Pseudomonadati</taxon>
        <taxon>Candidatus Omnitrophota</taxon>
        <taxon>Candidatus Abzuiibacterium</taxon>
    </lineage>
</organism>
<dbReference type="Proteomes" id="UP000230859">
    <property type="component" value="Unassembled WGS sequence"/>
</dbReference>
<dbReference type="InterPro" id="IPR001509">
    <property type="entry name" value="Epimerase_deHydtase"/>
</dbReference>
<dbReference type="AlphaFoldDB" id="A0A2H0LR18"/>
<comment type="caution">
    <text evidence="2">The sequence shown here is derived from an EMBL/GenBank/DDBJ whole genome shotgun (WGS) entry which is preliminary data.</text>
</comment>
<dbReference type="Gene3D" id="3.90.25.10">
    <property type="entry name" value="UDP-galactose 4-epimerase, domain 1"/>
    <property type="match status" value="1"/>
</dbReference>
<dbReference type="Pfam" id="PF01370">
    <property type="entry name" value="Epimerase"/>
    <property type="match status" value="1"/>
</dbReference>
<evidence type="ECO:0000313" key="2">
    <source>
        <dbReference type="EMBL" id="PIQ86828.1"/>
    </source>
</evidence>
<dbReference type="PANTHER" id="PTHR43238">
    <property type="entry name" value="GDP-L-FUCOSE SYNTHASE"/>
    <property type="match status" value="1"/>
</dbReference>
<dbReference type="PANTHER" id="PTHR43238:SF1">
    <property type="entry name" value="GDP-L-FUCOSE SYNTHASE"/>
    <property type="match status" value="1"/>
</dbReference>
<evidence type="ECO:0000259" key="1">
    <source>
        <dbReference type="Pfam" id="PF01370"/>
    </source>
</evidence>
<evidence type="ECO:0000313" key="3">
    <source>
        <dbReference type="Proteomes" id="UP000230859"/>
    </source>
</evidence>
<dbReference type="SUPFAM" id="SSF51735">
    <property type="entry name" value="NAD(P)-binding Rossmann-fold domains"/>
    <property type="match status" value="1"/>
</dbReference>
<reference evidence="2 3" key="1">
    <citation type="submission" date="2017-09" db="EMBL/GenBank/DDBJ databases">
        <title>Depth-based differentiation of microbial function through sediment-hosted aquifers and enrichment of novel symbionts in the deep terrestrial subsurface.</title>
        <authorList>
            <person name="Probst A.J."/>
            <person name="Ladd B."/>
            <person name="Jarett J.K."/>
            <person name="Geller-Mcgrath D.E."/>
            <person name="Sieber C.M."/>
            <person name="Emerson J.B."/>
            <person name="Anantharaman K."/>
            <person name="Thomas B.C."/>
            <person name="Malmstrom R."/>
            <person name="Stieglmeier M."/>
            <person name="Klingl A."/>
            <person name="Woyke T."/>
            <person name="Ryan C.M."/>
            <person name="Banfield J.F."/>
        </authorList>
    </citation>
    <scope>NUCLEOTIDE SEQUENCE [LARGE SCALE GENOMIC DNA]</scope>
    <source>
        <strain evidence="2">CG11_big_fil_rev_8_21_14_0_20_45_26</strain>
    </source>
</reference>
<dbReference type="Gene3D" id="3.40.50.720">
    <property type="entry name" value="NAD(P)-binding Rossmann-like Domain"/>
    <property type="match status" value="1"/>
</dbReference>
<dbReference type="EMBL" id="PCVY01000028">
    <property type="protein sequence ID" value="PIQ86828.1"/>
    <property type="molecule type" value="Genomic_DNA"/>
</dbReference>
<sequence>MVQERMVSMFKNQRVLVTGGTGLIGRQLVELLVNAGAKVKVVSLDDPSLAHPKVEFCRVNLTKFDQCAEVCKGMDYVFHLVGVKGSPGVTGKRPASFLVPILLFNTNMMEAARQANVKWYLYTSTIGVYAPAEVFHEDDVWKTFPSENDRFAGWAKRMGELQAEAYKIEYGWNRCSIVRPANVYGPHDNFDPVNAMVIPSLIKRTMEGENPLCVWGDGSPMRDFIHAKDVARAMLLVVEKQATQPINIGSGQGISIKELTEIIKRCYGRPLEIEWDTSKPKGDLRRVMDISRLKALGFKPSISVEEGIRDVMDWYKATNGKFIKTYNVFLDKKPVS</sequence>
<protein>
    <recommendedName>
        <fullName evidence="1">NAD-dependent epimerase/dehydratase domain-containing protein</fullName>
    </recommendedName>
</protein>